<sequence>MTEADRAPVGVLALQGDVPEHAAAAAALVGAKRVRSVLEPADLSGLGALLLPGGESTTLSRLLDESGLRGPLIDAGRRGLPLLGTCAGIILLARELEPSPGGKDPLPLGLLSVRVRRNDYGRQAESFEAPIPFPDLPGGPFPGAFIRAPRILSVDPPARVLAELGGHPVAVREGSLWGLTFHPELSGDLRLHRLFLSSATRG</sequence>
<dbReference type="AlphaFoldDB" id="T0Y5J0"/>
<dbReference type="EMBL" id="AUZY01012339">
    <property type="protein sequence ID" value="EQD30371.1"/>
    <property type="molecule type" value="Genomic_DNA"/>
</dbReference>
<dbReference type="NCBIfam" id="TIGR03800">
    <property type="entry name" value="PLP_synth_Pdx2"/>
    <property type="match status" value="1"/>
</dbReference>
<keyword evidence="7" id="KW-0808">Transferase</keyword>
<proteinExistence type="inferred from homology"/>
<evidence type="ECO:0000256" key="5">
    <source>
        <dbReference type="ARBA" id="ARBA00023239"/>
    </source>
</evidence>
<dbReference type="EC" id="3.5.1.2" evidence="2"/>
<dbReference type="InterPro" id="IPR002161">
    <property type="entry name" value="PdxT/SNO"/>
</dbReference>
<dbReference type="PROSITE" id="PS51273">
    <property type="entry name" value="GATASE_TYPE_1"/>
    <property type="match status" value="1"/>
</dbReference>
<dbReference type="GO" id="GO:1903600">
    <property type="term" value="C:glutaminase complex"/>
    <property type="evidence" value="ECO:0007669"/>
    <property type="project" value="TreeGrafter"/>
</dbReference>
<reference evidence="7" key="1">
    <citation type="submission" date="2013-08" db="EMBL/GenBank/DDBJ databases">
        <authorList>
            <person name="Mendez C."/>
            <person name="Richter M."/>
            <person name="Ferrer M."/>
            <person name="Sanchez J."/>
        </authorList>
    </citation>
    <scope>NUCLEOTIDE SEQUENCE</scope>
</reference>
<protein>
    <recommendedName>
        <fullName evidence="2">glutaminase</fullName>
        <ecNumber evidence="2">3.5.1.2</ecNumber>
    </recommendedName>
</protein>
<evidence type="ECO:0000256" key="3">
    <source>
        <dbReference type="ARBA" id="ARBA00022801"/>
    </source>
</evidence>
<comment type="catalytic activity">
    <reaction evidence="6">
        <text>L-glutamine + H2O = L-glutamate + NH4(+)</text>
        <dbReference type="Rhea" id="RHEA:15889"/>
        <dbReference type="ChEBI" id="CHEBI:15377"/>
        <dbReference type="ChEBI" id="CHEBI:28938"/>
        <dbReference type="ChEBI" id="CHEBI:29985"/>
        <dbReference type="ChEBI" id="CHEBI:58359"/>
        <dbReference type="EC" id="3.5.1.2"/>
    </reaction>
</comment>
<name>T0Y5J0_9ZZZZ</name>
<dbReference type="InterPro" id="IPR021196">
    <property type="entry name" value="PdxT/SNO_CS"/>
</dbReference>
<dbReference type="GO" id="GO:0005829">
    <property type="term" value="C:cytosol"/>
    <property type="evidence" value="ECO:0007669"/>
    <property type="project" value="TreeGrafter"/>
</dbReference>
<evidence type="ECO:0000313" key="7">
    <source>
        <dbReference type="EMBL" id="EQD30371.1"/>
    </source>
</evidence>
<reference evidence="7" key="2">
    <citation type="journal article" date="2014" name="ISME J.">
        <title>Microbial stratification in low pH oxic and suboxic macroscopic growths along an acid mine drainage.</title>
        <authorList>
            <person name="Mendez-Garcia C."/>
            <person name="Mesa V."/>
            <person name="Sprenger R.R."/>
            <person name="Richter M."/>
            <person name="Diez M.S."/>
            <person name="Solano J."/>
            <person name="Bargiela R."/>
            <person name="Golyshina O.V."/>
            <person name="Manteca A."/>
            <person name="Ramos J.L."/>
            <person name="Gallego J.R."/>
            <person name="Llorente I."/>
            <person name="Martins Dos Santos V.A."/>
            <person name="Jensen O.N."/>
            <person name="Pelaez A.I."/>
            <person name="Sanchez J."/>
            <person name="Ferrer M."/>
        </authorList>
    </citation>
    <scope>NUCLEOTIDE SEQUENCE</scope>
</reference>
<feature type="non-terminal residue" evidence="7">
    <location>
        <position position="202"/>
    </location>
</feature>
<evidence type="ECO:0000256" key="6">
    <source>
        <dbReference type="ARBA" id="ARBA00049534"/>
    </source>
</evidence>
<accession>T0Y5J0</accession>
<evidence type="ECO:0000256" key="1">
    <source>
        <dbReference type="ARBA" id="ARBA00008345"/>
    </source>
</evidence>
<keyword evidence="3" id="KW-0378">Hydrolase</keyword>
<evidence type="ECO:0000256" key="4">
    <source>
        <dbReference type="ARBA" id="ARBA00022962"/>
    </source>
</evidence>
<keyword evidence="5" id="KW-0456">Lyase</keyword>
<dbReference type="PANTHER" id="PTHR31559:SF0">
    <property type="entry name" value="PYRIDOXAL 5'-PHOSPHATE SYNTHASE SUBUNIT SNO1-RELATED"/>
    <property type="match status" value="1"/>
</dbReference>
<dbReference type="GO" id="GO:0008614">
    <property type="term" value="P:pyridoxine metabolic process"/>
    <property type="evidence" value="ECO:0007669"/>
    <property type="project" value="TreeGrafter"/>
</dbReference>
<dbReference type="PIRSF" id="PIRSF005639">
    <property type="entry name" value="Glut_amidoT_SNO"/>
    <property type="match status" value="1"/>
</dbReference>
<dbReference type="PANTHER" id="PTHR31559">
    <property type="entry name" value="PYRIDOXAL 5'-PHOSPHATE SYNTHASE SUBUNIT SNO"/>
    <property type="match status" value="1"/>
</dbReference>
<dbReference type="GO" id="GO:0004359">
    <property type="term" value="F:glutaminase activity"/>
    <property type="evidence" value="ECO:0007669"/>
    <property type="project" value="UniProtKB-EC"/>
</dbReference>
<dbReference type="InterPro" id="IPR029062">
    <property type="entry name" value="Class_I_gatase-like"/>
</dbReference>
<dbReference type="GO" id="GO:0042823">
    <property type="term" value="P:pyridoxal phosphate biosynthetic process"/>
    <property type="evidence" value="ECO:0007669"/>
    <property type="project" value="InterPro"/>
</dbReference>
<comment type="similarity">
    <text evidence="1">Belongs to the glutaminase PdxT/SNO family.</text>
</comment>
<keyword evidence="4 7" id="KW-0315">Glutamine amidotransferase</keyword>
<dbReference type="GO" id="GO:0016740">
    <property type="term" value="F:transferase activity"/>
    <property type="evidence" value="ECO:0007669"/>
    <property type="project" value="UniProtKB-KW"/>
</dbReference>
<gene>
    <name evidence="7" type="ORF">B1B_18436</name>
</gene>
<dbReference type="Pfam" id="PF01174">
    <property type="entry name" value="SNO"/>
    <property type="match status" value="1"/>
</dbReference>
<organism evidence="7">
    <name type="scientific">mine drainage metagenome</name>
    <dbReference type="NCBI Taxonomy" id="410659"/>
    <lineage>
        <taxon>unclassified sequences</taxon>
        <taxon>metagenomes</taxon>
        <taxon>ecological metagenomes</taxon>
    </lineage>
</organism>
<dbReference type="Gene3D" id="3.40.50.880">
    <property type="match status" value="1"/>
</dbReference>
<dbReference type="GO" id="GO:0016829">
    <property type="term" value="F:lyase activity"/>
    <property type="evidence" value="ECO:0007669"/>
    <property type="project" value="UniProtKB-KW"/>
</dbReference>
<dbReference type="PROSITE" id="PS51130">
    <property type="entry name" value="PDXT_SNO_2"/>
    <property type="match status" value="1"/>
</dbReference>
<evidence type="ECO:0000256" key="2">
    <source>
        <dbReference type="ARBA" id="ARBA00012918"/>
    </source>
</evidence>
<dbReference type="PROSITE" id="PS01236">
    <property type="entry name" value="PDXT_SNO_1"/>
    <property type="match status" value="1"/>
</dbReference>
<dbReference type="HAMAP" id="MF_01615">
    <property type="entry name" value="PdxT"/>
    <property type="match status" value="1"/>
</dbReference>
<dbReference type="SUPFAM" id="SSF52317">
    <property type="entry name" value="Class I glutamine amidotransferase-like"/>
    <property type="match status" value="1"/>
</dbReference>
<comment type="caution">
    <text evidence="7">The sequence shown here is derived from an EMBL/GenBank/DDBJ whole genome shotgun (WGS) entry which is preliminary data.</text>
</comment>